<accession>A0A2A2K8H4</accession>
<evidence type="ECO:0000313" key="3">
    <source>
        <dbReference type="Proteomes" id="UP000218231"/>
    </source>
</evidence>
<protein>
    <submittedName>
        <fullName evidence="2">Uncharacterized protein</fullName>
    </submittedName>
</protein>
<dbReference type="EMBL" id="LIAE01009328">
    <property type="protein sequence ID" value="PAV70220.1"/>
    <property type="molecule type" value="Genomic_DNA"/>
</dbReference>
<keyword evidence="3" id="KW-1185">Reference proteome</keyword>
<keyword evidence="1" id="KW-1133">Transmembrane helix</keyword>
<reference evidence="2 3" key="1">
    <citation type="journal article" date="2017" name="Curr. Biol.">
        <title>Genome architecture and evolution of a unichromosomal asexual nematode.</title>
        <authorList>
            <person name="Fradin H."/>
            <person name="Zegar C."/>
            <person name="Gutwein M."/>
            <person name="Lucas J."/>
            <person name="Kovtun M."/>
            <person name="Corcoran D."/>
            <person name="Baugh L.R."/>
            <person name="Kiontke K."/>
            <person name="Gunsalus K."/>
            <person name="Fitch D.H."/>
            <person name="Piano F."/>
        </authorList>
    </citation>
    <scope>NUCLEOTIDE SEQUENCE [LARGE SCALE GENOMIC DNA]</scope>
    <source>
        <strain evidence="2">PF1309</strain>
    </source>
</reference>
<keyword evidence="1" id="KW-0472">Membrane</keyword>
<sequence length="149" mass="17015">MLFPFHQFYKPADMGQSAFIYSGSAIISLFVSFSIFLIASYVYFFIVKKVLREVTQLEGSIHQLMDLALCNHVPLPIVKEMSSTALGAIFSLHRIDFQPRHSKRLHTERMRNWLGRSRRLEKREEAAGGESQKLADSYKILTSSSTNPS</sequence>
<proteinExistence type="predicted"/>
<feature type="transmembrane region" description="Helical" evidence="1">
    <location>
        <begin position="20"/>
        <end position="46"/>
    </location>
</feature>
<name>A0A2A2K8H4_9BILA</name>
<comment type="caution">
    <text evidence="2">The sequence shown here is derived from an EMBL/GenBank/DDBJ whole genome shotgun (WGS) entry which is preliminary data.</text>
</comment>
<evidence type="ECO:0000256" key="1">
    <source>
        <dbReference type="SAM" id="Phobius"/>
    </source>
</evidence>
<keyword evidence="1" id="KW-0812">Transmembrane</keyword>
<evidence type="ECO:0000313" key="2">
    <source>
        <dbReference type="EMBL" id="PAV70220.1"/>
    </source>
</evidence>
<organism evidence="2 3">
    <name type="scientific">Diploscapter pachys</name>
    <dbReference type="NCBI Taxonomy" id="2018661"/>
    <lineage>
        <taxon>Eukaryota</taxon>
        <taxon>Metazoa</taxon>
        <taxon>Ecdysozoa</taxon>
        <taxon>Nematoda</taxon>
        <taxon>Chromadorea</taxon>
        <taxon>Rhabditida</taxon>
        <taxon>Rhabditina</taxon>
        <taxon>Rhabditomorpha</taxon>
        <taxon>Rhabditoidea</taxon>
        <taxon>Rhabditidae</taxon>
        <taxon>Diploscapter</taxon>
    </lineage>
</organism>
<gene>
    <name evidence="2" type="ORF">WR25_18562</name>
</gene>
<dbReference type="Proteomes" id="UP000218231">
    <property type="component" value="Unassembled WGS sequence"/>
</dbReference>
<dbReference type="AlphaFoldDB" id="A0A2A2K8H4"/>